<keyword evidence="2" id="KW-1185">Reference proteome</keyword>
<name>A0A6A5WND3_9PLEO</name>
<accession>A0A6A5WND3</accession>
<proteinExistence type="predicted"/>
<sequence>MISISDGYSSIYNHEVTKLHFAQPTPVTILPTQTSPLEYKPYPYPYPPHPTLLLPPTDINAQRRRTVRAGPVTPQHYISPPPALPQLFISHQPPRILLPPYYFSTSLLPSATCSIHS</sequence>
<protein>
    <submittedName>
        <fullName evidence="1">Uncharacterized protein</fullName>
    </submittedName>
</protein>
<dbReference type="Proteomes" id="UP000799779">
    <property type="component" value="Unassembled WGS sequence"/>
</dbReference>
<evidence type="ECO:0000313" key="2">
    <source>
        <dbReference type="Proteomes" id="UP000799779"/>
    </source>
</evidence>
<gene>
    <name evidence="1" type="ORF">P154DRAFT_144413</name>
</gene>
<reference evidence="1" key="1">
    <citation type="journal article" date="2020" name="Stud. Mycol.">
        <title>101 Dothideomycetes genomes: a test case for predicting lifestyles and emergence of pathogens.</title>
        <authorList>
            <person name="Haridas S."/>
            <person name="Albert R."/>
            <person name="Binder M."/>
            <person name="Bloem J."/>
            <person name="Labutti K."/>
            <person name="Salamov A."/>
            <person name="Andreopoulos B."/>
            <person name="Baker S."/>
            <person name="Barry K."/>
            <person name="Bills G."/>
            <person name="Bluhm B."/>
            <person name="Cannon C."/>
            <person name="Castanera R."/>
            <person name="Culley D."/>
            <person name="Daum C."/>
            <person name="Ezra D."/>
            <person name="Gonzalez J."/>
            <person name="Henrissat B."/>
            <person name="Kuo A."/>
            <person name="Liang C."/>
            <person name="Lipzen A."/>
            <person name="Lutzoni F."/>
            <person name="Magnuson J."/>
            <person name="Mondo S."/>
            <person name="Nolan M."/>
            <person name="Ohm R."/>
            <person name="Pangilinan J."/>
            <person name="Park H.-J."/>
            <person name="Ramirez L."/>
            <person name="Alfaro M."/>
            <person name="Sun H."/>
            <person name="Tritt A."/>
            <person name="Yoshinaga Y."/>
            <person name="Zwiers L.-H."/>
            <person name="Turgeon B."/>
            <person name="Goodwin S."/>
            <person name="Spatafora J."/>
            <person name="Crous P."/>
            <person name="Grigoriev I."/>
        </authorList>
    </citation>
    <scope>NUCLEOTIDE SEQUENCE</scope>
    <source>
        <strain evidence="1">CBS 123094</strain>
    </source>
</reference>
<evidence type="ECO:0000313" key="1">
    <source>
        <dbReference type="EMBL" id="KAF2002269.1"/>
    </source>
</evidence>
<dbReference type="EMBL" id="ML977578">
    <property type="protein sequence ID" value="KAF2002269.1"/>
    <property type="molecule type" value="Genomic_DNA"/>
</dbReference>
<dbReference type="AlphaFoldDB" id="A0A6A5WND3"/>
<organism evidence="1 2">
    <name type="scientific">Amniculicola lignicola CBS 123094</name>
    <dbReference type="NCBI Taxonomy" id="1392246"/>
    <lineage>
        <taxon>Eukaryota</taxon>
        <taxon>Fungi</taxon>
        <taxon>Dikarya</taxon>
        <taxon>Ascomycota</taxon>
        <taxon>Pezizomycotina</taxon>
        <taxon>Dothideomycetes</taxon>
        <taxon>Pleosporomycetidae</taxon>
        <taxon>Pleosporales</taxon>
        <taxon>Amniculicolaceae</taxon>
        <taxon>Amniculicola</taxon>
    </lineage>
</organism>